<evidence type="ECO:0000313" key="4">
    <source>
        <dbReference type="Proteomes" id="UP000295341"/>
    </source>
</evidence>
<dbReference type="EMBL" id="SOBT01000008">
    <property type="protein sequence ID" value="TDU32717.1"/>
    <property type="molecule type" value="Genomic_DNA"/>
</dbReference>
<reference evidence="3 4" key="1">
    <citation type="submission" date="2019-03" db="EMBL/GenBank/DDBJ databases">
        <title>Genomic Encyclopedia of Type Strains, Phase IV (KMG-IV): sequencing the most valuable type-strain genomes for metagenomic binning, comparative biology and taxonomic classification.</title>
        <authorList>
            <person name="Goeker M."/>
        </authorList>
    </citation>
    <scope>NUCLEOTIDE SEQUENCE [LARGE SCALE GENOMIC DNA]</scope>
    <source>
        <strain evidence="3 4">DSM 26377</strain>
    </source>
</reference>
<accession>A0A4R7PF19</accession>
<protein>
    <recommendedName>
        <fullName evidence="5">Cytochrome c domain-containing protein</fullName>
    </recommendedName>
</protein>
<feature type="region of interest" description="Disordered" evidence="1">
    <location>
        <begin position="25"/>
        <end position="45"/>
    </location>
</feature>
<gene>
    <name evidence="3" type="ORF">DFR24_2117</name>
</gene>
<dbReference type="Proteomes" id="UP000295341">
    <property type="component" value="Unassembled WGS sequence"/>
</dbReference>
<organism evidence="3 4">
    <name type="scientific">Panacagrimonas perspica</name>
    <dbReference type="NCBI Taxonomy" id="381431"/>
    <lineage>
        <taxon>Bacteria</taxon>
        <taxon>Pseudomonadati</taxon>
        <taxon>Pseudomonadota</taxon>
        <taxon>Gammaproteobacteria</taxon>
        <taxon>Nevskiales</taxon>
        <taxon>Nevskiaceae</taxon>
        <taxon>Panacagrimonas</taxon>
    </lineage>
</organism>
<evidence type="ECO:0000313" key="3">
    <source>
        <dbReference type="EMBL" id="TDU32717.1"/>
    </source>
</evidence>
<dbReference type="AlphaFoldDB" id="A0A4R7PF19"/>
<keyword evidence="4" id="KW-1185">Reference proteome</keyword>
<feature type="signal peptide" evidence="2">
    <location>
        <begin position="1"/>
        <end position="22"/>
    </location>
</feature>
<comment type="caution">
    <text evidence="3">The sequence shown here is derived from an EMBL/GenBank/DDBJ whole genome shotgun (WGS) entry which is preliminary data.</text>
</comment>
<evidence type="ECO:0000256" key="1">
    <source>
        <dbReference type="SAM" id="MobiDB-lite"/>
    </source>
</evidence>
<name>A0A4R7PF19_9GAMM</name>
<evidence type="ECO:0008006" key="5">
    <source>
        <dbReference type="Google" id="ProtNLM"/>
    </source>
</evidence>
<sequence length="112" mass="12695">MRSSSRKAIVAAVLMSASFAAAAQSIMPQPRAPSPDRDPRTKRDVPDYRQYEYGKEIYAVKLGCTTCPLGEKPLDETVARRFFEDDTLWETLDRKEYDAVAVYLRQRFGIGS</sequence>
<proteinExistence type="predicted"/>
<feature type="compositionally biased region" description="Basic and acidic residues" evidence="1">
    <location>
        <begin position="34"/>
        <end position="45"/>
    </location>
</feature>
<feature type="chain" id="PRO_5030099628" description="Cytochrome c domain-containing protein" evidence="2">
    <location>
        <begin position="23"/>
        <end position="112"/>
    </location>
</feature>
<dbReference type="RefSeq" id="WP_133881199.1">
    <property type="nucleotide sequence ID" value="NZ_MWIN01000001.1"/>
</dbReference>
<evidence type="ECO:0000256" key="2">
    <source>
        <dbReference type="SAM" id="SignalP"/>
    </source>
</evidence>
<keyword evidence="2" id="KW-0732">Signal</keyword>